<evidence type="ECO:0000313" key="5">
    <source>
        <dbReference type="EMBL" id="VFQ74885.1"/>
    </source>
</evidence>
<gene>
    <name evidence="5" type="ORF">CCAM_LOCUS16661</name>
</gene>
<evidence type="ECO:0000256" key="1">
    <source>
        <dbReference type="ARBA" id="ARBA00022658"/>
    </source>
</evidence>
<dbReference type="PANTHER" id="PTHR33101:SF50">
    <property type="entry name" value="ROP GUANINE NUCLEOTIDE EXCHANGE FACTOR 1-LIKE"/>
    <property type="match status" value="1"/>
</dbReference>
<dbReference type="GO" id="GO:0005085">
    <property type="term" value="F:guanyl-nucleotide exchange factor activity"/>
    <property type="evidence" value="ECO:0007669"/>
    <property type="project" value="UniProtKB-UniRule"/>
</dbReference>
<evidence type="ECO:0000256" key="3">
    <source>
        <dbReference type="SAM" id="MobiDB-lite"/>
    </source>
</evidence>
<feature type="region of interest" description="Disordered" evidence="3">
    <location>
        <begin position="205"/>
        <end position="236"/>
    </location>
</feature>
<dbReference type="FunFam" id="1.20.58.2010:FF:000003">
    <property type="entry name" value="Rop guanine nucleotide exchange factor 14"/>
    <property type="match status" value="1"/>
</dbReference>
<evidence type="ECO:0000259" key="4">
    <source>
        <dbReference type="PROSITE" id="PS51334"/>
    </source>
</evidence>
<feature type="compositionally biased region" description="Low complexity" evidence="3">
    <location>
        <begin position="22"/>
        <end position="40"/>
    </location>
</feature>
<dbReference type="PROSITE" id="PS51334">
    <property type="entry name" value="PRONE"/>
    <property type="match status" value="1"/>
</dbReference>
<feature type="compositionally biased region" description="Acidic residues" evidence="3">
    <location>
        <begin position="1"/>
        <end position="13"/>
    </location>
</feature>
<accession>A0A484LEE4</accession>
<evidence type="ECO:0000256" key="2">
    <source>
        <dbReference type="PROSITE-ProRule" id="PRU00663"/>
    </source>
</evidence>
<dbReference type="PANTHER" id="PTHR33101">
    <property type="entry name" value="ROP GUANINE NUCLEOTIDE EXCHANGE FACTOR 1"/>
    <property type="match status" value="1"/>
</dbReference>
<dbReference type="OrthoDB" id="1053009at2759"/>
<dbReference type="Gene3D" id="1.20.58.2010">
    <property type="entry name" value="PRONE domain, subdomain 1"/>
    <property type="match status" value="2"/>
</dbReference>
<dbReference type="Proteomes" id="UP000595140">
    <property type="component" value="Unassembled WGS sequence"/>
</dbReference>
<dbReference type="FunFam" id="1.20.58.2010:FF:000001">
    <property type="entry name" value="Rop guanine nucleotide exchange factor 14"/>
    <property type="match status" value="1"/>
</dbReference>
<feature type="region of interest" description="Disordered" evidence="3">
    <location>
        <begin position="1"/>
        <end position="66"/>
    </location>
</feature>
<keyword evidence="1 2" id="KW-0344">Guanine-nucleotide releasing factor</keyword>
<dbReference type="InterPro" id="IPR005512">
    <property type="entry name" value="PRONE_dom"/>
</dbReference>
<dbReference type="EMBL" id="OOIL02001392">
    <property type="protein sequence ID" value="VFQ74885.1"/>
    <property type="molecule type" value="Genomic_DNA"/>
</dbReference>
<feature type="compositionally biased region" description="Pro residues" evidence="3">
    <location>
        <begin position="46"/>
        <end position="55"/>
    </location>
</feature>
<name>A0A484LEE4_9ASTE</name>
<feature type="region of interest" description="Disordered" evidence="3">
    <location>
        <begin position="335"/>
        <end position="357"/>
    </location>
</feature>
<reference evidence="5 6" key="1">
    <citation type="submission" date="2018-04" db="EMBL/GenBank/DDBJ databases">
        <authorList>
            <person name="Vogel A."/>
        </authorList>
    </citation>
    <scope>NUCLEOTIDE SEQUENCE [LARGE SCALE GENOMIC DNA]</scope>
</reference>
<protein>
    <recommendedName>
        <fullName evidence="4">PRONE domain-containing protein</fullName>
    </recommendedName>
</protein>
<feature type="domain" description="PRONE" evidence="4">
    <location>
        <begin position="57"/>
        <end position="448"/>
    </location>
</feature>
<dbReference type="InterPro" id="IPR038937">
    <property type="entry name" value="RopGEF"/>
</dbReference>
<dbReference type="Pfam" id="PF03759">
    <property type="entry name" value="PRONE"/>
    <property type="match status" value="1"/>
</dbReference>
<evidence type="ECO:0000313" key="6">
    <source>
        <dbReference type="Proteomes" id="UP000595140"/>
    </source>
</evidence>
<proteinExistence type="predicted"/>
<organism evidence="5 6">
    <name type="scientific">Cuscuta campestris</name>
    <dbReference type="NCBI Taxonomy" id="132261"/>
    <lineage>
        <taxon>Eukaryota</taxon>
        <taxon>Viridiplantae</taxon>
        <taxon>Streptophyta</taxon>
        <taxon>Embryophyta</taxon>
        <taxon>Tracheophyta</taxon>
        <taxon>Spermatophyta</taxon>
        <taxon>Magnoliopsida</taxon>
        <taxon>eudicotyledons</taxon>
        <taxon>Gunneridae</taxon>
        <taxon>Pentapetalae</taxon>
        <taxon>asterids</taxon>
        <taxon>lamiids</taxon>
        <taxon>Solanales</taxon>
        <taxon>Convolvulaceae</taxon>
        <taxon>Cuscuteae</taxon>
        <taxon>Cuscuta</taxon>
        <taxon>Cuscuta subgen. Grammica</taxon>
        <taxon>Cuscuta sect. Cleistogrammica</taxon>
    </lineage>
</organism>
<keyword evidence="6" id="KW-1185">Reference proteome</keyword>
<feature type="compositionally biased region" description="Basic residues" evidence="3">
    <location>
        <begin position="335"/>
        <end position="348"/>
    </location>
</feature>
<dbReference type="AlphaFoldDB" id="A0A484LEE4"/>
<feature type="compositionally biased region" description="Low complexity" evidence="3">
    <location>
        <begin position="205"/>
        <end position="214"/>
    </location>
</feature>
<sequence>MESGDSSDVEFDAESQRFDDYSVSADVSESESSTSSASFSCRRQPPLSPTPPPPLKPRKPESEMSEVELMKDRFAKLLLGEDMCGGGKGVSTALAISNAITNLAAKVFGELWKLEPLTPGKKTAWGREMEWLLSVSDSIVELVPSMQESPNGGGTFEVMVPQPRSDLYINIPALKKLDAILINMFDGFRDPGFCYVEQQIETCPRSSSSSSSLSSHRHSVRLQEEGGRLPFPKVPPDGLSEKTRNQLLQCRECATQIFKAALAINTTVLFEMEVPKAYLESLPKSGKECLGETLYNDISTGQLSPECLLDYLDLSSEYTASEIANRVETAMHIWRQKHHRKRKKKKKQPNPAKSGWGGTMKGLVGYSKEREKVLSERAENILRSMKLTLPGLRQTTLDMQKIQHNKDVGKSILESYSRVLESISFNLIARIDDLLYVDDAARRRAAAAAELISRRGHYPQRRASSASVSYQQKPCAPLLRTDKASSSLVDTSSRRRIHNNMVVSKSGGNTKNCRY</sequence>